<dbReference type="GO" id="GO:0006520">
    <property type="term" value="P:amino acid metabolic process"/>
    <property type="evidence" value="ECO:0007669"/>
    <property type="project" value="InterPro"/>
</dbReference>
<dbReference type="FunFam" id="1.20.1340.10:FF:000001">
    <property type="entry name" value="Histidine decarboxylase"/>
    <property type="match status" value="1"/>
</dbReference>
<dbReference type="PROSITE" id="PS00392">
    <property type="entry name" value="DDC_GAD_HDC_YDC"/>
    <property type="match status" value="1"/>
</dbReference>
<evidence type="ECO:0000256" key="3">
    <source>
        <dbReference type="ARBA" id="ARBA00022793"/>
    </source>
</evidence>
<gene>
    <name evidence="8" type="primary">RvY_08785-1</name>
    <name evidence="8" type="synonym">RvY_08785.1</name>
    <name evidence="8" type="ORF">RvY_08785</name>
</gene>
<evidence type="ECO:0000256" key="2">
    <source>
        <dbReference type="ARBA" id="ARBA00009533"/>
    </source>
</evidence>
<evidence type="ECO:0000313" key="8">
    <source>
        <dbReference type="EMBL" id="GAU97503.1"/>
    </source>
</evidence>
<dbReference type="GO" id="GO:0019752">
    <property type="term" value="P:carboxylic acid metabolic process"/>
    <property type="evidence" value="ECO:0007669"/>
    <property type="project" value="InterPro"/>
</dbReference>
<evidence type="ECO:0000256" key="6">
    <source>
        <dbReference type="PIRSR" id="PIRSR602129-50"/>
    </source>
</evidence>
<evidence type="ECO:0000256" key="5">
    <source>
        <dbReference type="ARBA" id="ARBA00023239"/>
    </source>
</evidence>
<dbReference type="EMBL" id="BDGG01000004">
    <property type="protein sequence ID" value="GAU97503.1"/>
    <property type="molecule type" value="Genomic_DNA"/>
</dbReference>
<dbReference type="CDD" id="cd06450">
    <property type="entry name" value="DOPA_deC_like"/>
    <property type="match status" value="1"/>
</dbReference>
<dbReference type="PANTHER" id="PTHR11999">
    <property type="entry name" value="GROUP II PYRIDOXAL-5-PHOSPHATE DECARBOXYLASE"/>
    <property type="match status" value="1"/>
</dbReference>
<dbReference type="OrthoDB" id="639767at2759"/>
<evidence type="ECO:0000256" key="1">
    <source>
        <dbReference type="ARBA" id="ARBA00001933"/>
    </source>
</evidence>
<dbReference type="FunFam" id="3.40.640.10:FF:000025">
    <property type="entry name" value="Histidine decarboxylase"/>
    <property type="match status" value="1"/>
</dbReference>
<dbReference type="InterPro" id="IPR015421">
    <property type="entry name" value="PyrdxlP-dep_Trfase_major"/>
</dbReference>
<dbReference type="Gene3D" id="3.90.1150.10">
    <property type="entry name" value="Aspartate Aminotransferase, domain 1"/>
    <property type="match status" value="1"/>
</dbReference>
<dbReference type="GO" id="GO:0030170">
    <property type="term" value="F:pyridoxal phosphate binding"/>
    <property type="evidence" value="ECO:0007669"/>
    <property type="project" value="InterPro"/>
</dbReference>
<dbReference type="InterPro" id="IPR015424">
    <property type="entry name" value="PyrdxlP-dep_Trfase"/>
</dbReference>
<keyword evidence="5" id="KW-0456">Lyase</keyword>
<dbReference type="AlphaFoldDB" id="A0A1D1VF32"/>
<evidence type="ECO:0008006" key="10">
    <source>
        <dbReference type="Google" id="ProtNLM"/>
    </source>
</evidence>
<dbReference type="Gene3D" id="1.20.1340.10">
    <property type="entry name" value="dopa decarboxylase, N-terminal domain"/>
    <property type="match status" value="1"/>
</dbReference>
<feature type="modified residue" description="N6-(pyridoxal phosphate)lysine" evidence="6">
    <location>
        <position position="399"/>
    </location>
</feature>
<dbReference type="Pfam" id="PF00282">
    <property type="entry name" value="Pyridoxal_deC"/>
    <property type="match status" value="1"/>
</dbReference>
<evidence type="ECO:0000256" key="4">
    <source>
        <dbReference type="ARBA" id="ARBA00022898"/>
    </source>
</evidence>
<comment type="caution">
    <text evidence="8">The sequence shown here is derived from an EMBL/GenBank/DDBJ whole genome shotgun (WGS) entry which is preliminary data.</text>
</comment>
<dbReference type="GO" id="GO:0016831">
    <property type="term" value="F:carboxy-lyase activity"/>
    <property type="evidence" value="ECO:0007669"/>
    <property type="project" value="UniProtKB-KW"/>
</dbReference>
<dbReference type="InterPro" id="IPR021115">
    <property type="entry name" value="Pyridoxal-P_BS"/>
</dbReference>
<dbReference type="FunFam" id="3.90.1150.10:FF:000018">
    <property type="entry name" value="Histidine decarboxylase"/>
    <property type="match status" value="1"/>
</dbReference>
<dbReference type="InterPro" id="IPR010977">
    <property type="entry name" value="Aromatic_deC"/>
</dbReference>
<reference evidence="8 9" key="1">
    <citation type="journal article" date="2016" name="Nat. Commun.">
        <title>Extremotolerant tardigrade genome and improved radiotolerance of human cultured cells by tardigrade-unique protein.</title>
        <authorList>
            <person name="Hashimoto T."/>
            <person name="Horikawa D.D."/>
            <person name="Saito Y."/>
            <person name="Kuwahara H."/>
            <person name="Kozuka-Hata H."/>
            <person name="Shin-I T."/>
            <person name="Minakuchi Y."/>
            <person name="Ohishi K."/>
            <person name="Motoyama A."/>
            <person name="Aizu T."/>
            <person name="Enomoto A."/>
            <person name="Kondo K."/>
            <person name="Tanaka S."/>
            <person name="Hara Y."/>
            <person name="Koshikawa S."/>
            <person name="Sagara H."/>
            <person name="Miura T."/>
            <person name="Yokobori S."/>
            <person name="Miyagawa K."/>
            <person name="Suzuki Y."/>
            <person name="Kubo T."/>
            <person name="Oyama M."/>
            <person name="Kohara Y."/>
            <person name="Fujiyama A."/>
            <person name="Arakawa K."/>
            <person name="Katayama T."/>
            <person name="Toyoda A."/>
            <person name="Kunieda T."/>
        </authorList>
    </citation>
    <scope>NUCLEOTIDE SEQUENCE [LARGE SCALE GENOMIC DNA]</scope>
    <source>
        <strain evidence="8 9">YOKOZUNA-1</strain>
    </source>
</reference>
<dbReference type="InterPro" id="IPR002129">
    <property type="entry name" value="PyrdxlP-dep_de-COase"/>
</dbReference>
<accession>A0A1D1VF32</accession>
<comment type="cofactor">
    <cofactor evidence="1 6">
        <name>pyridoxal 5'-phosphate</name>
        <dbReference type="ChEBI" id="CHEBI:597326"/>
    </cofactor>
</comment>
<dbReference type="Proteomes" id="UP000186922">
    <property type="component" value="Unassembled WGS sequence"/>
</dbReference>
<organism evidence="8 9">
    <name type="scientific">Ramazzottius varieornatus</name>
    <name type="common">Water bear</name>
    <name type="synonym">Tardigrade</name>
    <dbReference type="NCBI Taxonomy" id="947166"/>
    <lineage>
        <taxon>Eukaryota</taxon>
        <taxon>Metazoa</taxon>
        <taxon>Ecdysozoa</taxon>
        <taxon>Tardigrada</taxon>
        <taxon>Eutardigrada</taxon>
        <taxon>Parachela</taxon>
        <taxon>Hypsibioidea</taxon>
        <taxon>Ramazzottiidae</taxon>
        <taxon>Ramazzottius</taxon>
    </lineage>
</organism>
<dbReference type="SUPFAM" id="SSF53383">
    <property type="entry name" value="PLP-dependent transferases"/>
    <property type="match status" value="1"/>
</dbReference>
<dbReference type="STRING" id="947166.A0A1D1VF32"/>
<sequence length="666" mass="74775">MPDHFPQAQLSKLESFLGHCYDCSTRGAAVFASSLSRSNDKAPLPCKHSNLATSGKVSVDGGGQTVITAKKVNGATSGRGSLPEIAVSMAANVPIMDAVEFRTRGKEMVDYIADYMENVAQRRVTPAVEPGYLRQRLPENAPQHPEEWDEIMDDVEQHIMPGMTHWQHPRFHAYFPAGNSYPSIMGDMLSDAIGCVGFSWAASPACTELETIVLDWLGRMIALPKEFLPFTEGAKGGGVIQGSASECILVSMLAARQHTIRELKKQHPFVEEGVLLSKLMAYCSKEAHSSVEKAAMIAFVKIRILETDDKYALRGTKLAKAIQEDRNMGLIPFYVSTTLGTTSCCSFDALSEVGPVCKEENVWLHVDAAYAGSAFICPQFRYLMKGVEFAMSFNTNPNKWMLVNFDCSAMWVRDKYKLTEALIVDPLYLKHSHSDKAIDYRHWGIPLSRRFRSLKLWFVIRSYGVEGLRRYILEHCRLAKKMEMLIREDSRFEIMNQVTLGLVCFRLHGSNALNEKFLSSLNASGKLHMVPASLSERYVIRFCVCSQTASDQDIEEAWAIIRDMASDVIQLLAKEASQSHGLTNGKSVTSEEQEQDELEREAQETLDEVFVVDRRNRMSISQKRSFFVRMVSDPKCYNPKIVRTMSMTSRRNLSDSDRDTGVQTPI</sequence>
<protein>
    <recommendedName>
        <fullName evidence="10">Aromatic-L-amino-acid decarboxylase</fullName>
    </recommendedName>
</protein>
<name>A0A1D1VF32_RAMVA</name>
<dbReference type="GO" id="GO:0005737">
    <property type="term" value="C:cytoplasm"/>
    <property type="evidence" value="ECO:0007669"/>
    <property type="project" value="TreeGrafter"/>
</dbReference>
<evidence type="ECO:0000313" key="9">
    <source>
        <dbReference type="Proteomes" id="UP000186922"/>
    </source>
</evidence>
<dbReference type="PRINTS" id="PR00800">
    <property type="entry name" value="YHDCRBOXLASE"/>
</dbReference>
<feature type="region of interest" description="Disordered" evidence="7">
    <location>
        <begin position="643"/>
        <end position="666"/>
    </location>
</feature>
<dbReference type="InterPro" id="IPR015422">
    <property type="entry name" value="PyrdxlP-dep_Trfase_small"/>
</dbReference>
<feature type="region of interest" description="Disordered" evidence="7">
    <location>
        <begin position="580"/>
        <end position="601"/>
    </location>
</feature>
<keyword evidence="9" id="KW-1185">Reference proteome</keyword>
<dbReference type="Gene3D" id="3.40.640.10">
    <property type="entry name" value="Type I PLP-dependent aspartate aminotransferase-like (Major domain)"/>
    <property type="match status" value="1"/>
</dbReference>
<keyword evidence="4 6" id="KW-0663">Pyridoxal phosphate</keyword>
<dbReference type="PANTHER" id="PTHR11999:SF70">
    <property type="entry name" value="MIP05841P"/>
    <property type="match status" value="1"/>
</dbReference>
<keyword evidence="3" id="KW-0210">Decarboxylase</keyword>
<proteinExistence type="inferred from homology"/>
<comment type="similarity">
    <text evidence="2">Belongs to the group II decarboxylase family.</text>
</comment>
<feature type="compositionally biased region" description="Polar residues" evidence="7">
    <location>
        <begin position="580"/>
        <end position="590"/>
    </location>
</feature>
<feature type="compositionally biased region" description="Acidic residues" evidence="7">
    <location>
        <begin position="591"/>
        <end position="601"/>
    </location>
</feature>
<evidence type="ECO:0000256" key="7">
    <source>
        <dbReference type="SAM" id="MobiDB-lite"/>
    </source>
</evidence>